<dbReference type="PANTHER" id="PTHR40278">
    <property type="entry name" value="DNA UTILIZATION PROTEIN HOFN"/>
    <property type="match status" value="1"/>
</dbReference>
<dbReference type="PANTHER" id="PTHR40278:SF1">
    <property type="entry name" value="DNA UTILIZATION PROTEIN HOFN"/>
    <property type="match status" value="1"/>
</dbReference>
<dbReference type="EMBL" id="JAGGMQ010000001">
    <property type="protein sequence ID" value="MBP2168644.1"/>
    <property type="molecule type" value="Genomic_DNA"/>
</dbReference>
<keyword evidence="2" id="KW-0472">Membrane</keyword>
<accession>A0ABS4P7M0</accession>
<feature type="coiled-coil region" evidence="1">
    <location>
        <begin position="40"/>
        <end position="96"/>
    </location>
</feature>
<proteinExistence type="predicted"/>
<dbReference type="RefSeq" id="WP_017802993.1">
    <property type="nucleotide sequence ID" value="NZ_JAGGMQ010000001.1"/>
</dbReference>
<dbReference type="InterPro" id="IPR007813">
    <property type="entry name" value="PilN"/>
</dbReference>
<name>A0ABS4P7M0_9GAMM</name>
<dbReference type="Pfam" id="PF05137">
    <property type="entry name" value="PilN"/>
    <property type="match status" value="1"/>
</dbReference>
<gene>
    <name evidence="3" type="ORF">J2125_001836</name>
</gene>
<sequence>MVWVNLLPWRQQQLIKRRRSGLLAILALLLPGMTALLMLYQQLSANNLHWRQRVNQLQAAMAQADGLTQKLAAAQQQQHDLLARQQEQQRQQLRNQQWLQFARALPQLMPQTLWLTSLQQAISGFYISGISHQLEDVAAFRQQLSRQPLFQQVSHGSIERQSGGAMQFSLHASLQPELAHE</sequence>
<comment type="caution">
    <text evidence="3">The sequence shown here is derived from an EMBL/GenBank/DDBJ whole genome shotgun (WGS) entry which is preliminary data.</text>
</comment>
<evidence type="ECO:0000256" key="1">
    <source>
        <dbReference type="SAM" id="Coils"/>
    </source>
</evidence>
<keyword evidence="2" id="KW-0812">Transmembrane</keyword>
<dbReference type="Proteomes" id="UP001195624">
    <property type="component" value="Unassembled WGS sequence"/>
</dbReference>
<evidence type="ECO:0000256" key="2">
    <source>
        <dbReference type="SAM" id="Phobius"/>
    </source>
</evidence>
<keyword evidence="2" id="KW-1133">Transmembrane helix</keyword>
<organism evidence="3 4">
    <name type="scientific">Winslowiella toletana</name>
    <dbReference type="NCBI Taxonomy" id="92490"/>
    <lineage>
        <taxon>Bacteria</taxon>
        <taxon>Pseudomonadati</taxon>
        <taxon>Pseudomonadota</taxon>
        <taxon>Gammaproteobacteria</taxon>
        <taxon>Enterobacterales</taxon>
        <taxon>Erwiniaceae</taxon>
        <taxon>Winslowiella</taxon>
    </lineage>
</organism>
<evidence type="ECO:0000313" key="4">
    <source>
        <dbReference type="Proteomes" id="UP001195624"/>
    </source>
</evidence>
<keyword evidence="4" id="KW-1185">Reference proteome</keyword>
<dbReference type="InterPro" id="IPR052534">
    <property type="entry name" value="Extracell_DNA_Util/SecSys_Comp"/>
</dbReference>
<feature type="transmembrane region" description="Helical" evidence="2">
    <location>
        <begin position="21"/>
        <end position="40"/>
    </location>
</feature>
<evidence type="ECO:0000313" key="3">
    <source>
        <dbReference type="EMBL" id="MBP2168644.1"/>
    </source>
</evidence>
<reference evidence="4" key="1">
    <citation type="submission" date="2023-07" db="EMBL/GenBank/DDBJ databases">
        <title>Genome mining of underrepresented organisms for secondary metabolites.</title>
        <authorList>
            <person name="D'Agostino P.M."/>
        </authorList>
    </citation>
    <scope>NUCLEOTIDE SEQUENCE [LARGE SCALE GENOMIC DNA]</scope>
    <source>
        <strain evidence="4">WS4403</strain>
    </source>
</reference>
<keyword evidence="1" id="KW-0175">Coiled coil</keyword>
<protein>
    <submittedName>
        <fullName evidence="3">Tfp pilus assembly protein PilN</fullName>
    </submittedName>
</protein>